<protein>
    <submittedName>
        <fullName evidence="1">Uncharacterized protein</fullName>
    </submittedName>
</protein>
<gene>
    <name evidence="1" type="ORF">BpHYR1_004159</name>
</gene>
<proteinExistence type="predicted"/>
<accession>A0A3M7PGV5</accession>
<dbReference type="Proteomes" id="UP000276133">
    <property type="component" value="Unassembled WGS sequence"/>
</dbReference>
<name>A0A3M7PGV5_BRAPC</name>
<keyword evidence="2" id="KW-1185">Reference proteome</keyword>
<reference evidence="1 2" key="1">
    <citation type="journal article" date="2018" name="Sci. Rep.">
        <title>Genomic signatures of local adaptation to the degree of environmental predictability in rotifers.</title>
        <authorList>
            <person name="Franch-Gras L."/>
            <person name="Hahn C."/>
            <person name="Garcia-Roger E.M."/>
            <person name="Carmona M.J."/>
            <person name="Serra M."/>
            <person name="Gomez A."/>
        </authorList>
    </citation>
    <scope>NUCLEOTIDE SEQUENCE [LARGE SCALE GENOMIC DNA]</scope>
    <source>
        <strain evidence="1">HYR1</strain>
    </source>
</reference>
<evidence type="ECO:0000313" key="2">
    <source>
        <dbReference type="Proteomes" id="UP000276133"/>
    </source>
</evidence>
<comment type="caution">
    <text evidence="1">The sequence shown here is derived from an EMBL/GenBank/DDBJ whole genome shotgun (WGS) entry which is preliminary data.</text>
</comment>
<sequence>MYFFIDSILEIGLNKKTKQKIGQKIRYRIPIKLNIDMRSSARLVGWGGKYPFPILNEEMNQSIK</sequence>
<dbReference type="EMBL" id="REGN01011069">
    <property type="protein sequence ID" value="RMZ97950.1"/>
    <property type="molecule type" value="Genomic_DNA"/>
</dbReference>
<dbReference type="AlphaFoldDB" id="A0A3M7PGV5"/>
<organism evidence="1 2">
    <name type="scientific">Brachionus plicatilis</name>
    <name type="common">Marine rotifer</name>
    <name type="synonym">Brachionus muelleri</name>
    <dbReference type="NCBI Taxonomy" id="10195"/>
    <lineage>
        <taxon>Eukaryota</taxon>
        <taxon>Metazoa</taxon>
        <taxon>Spiralia</taxon>
        <taxon>Gnathifera</taxon>
        <taxon>Rotifera</taxon>
        <taxon>Eurotatoria</taxon>
        <taxon>Monogononta</taxon>
        <taxon>Pseudotrocha</taxon>
        <taxon>Ploima</taxon>
        <taxon>Brachionidae</taxon>
        <taxon>Brachionus</taxon>
    </lineage>
</organism>
<evidence type="ECO:0000313" key="1">
    <source>
        <dbReference type="EMBL" id="RMZ97950.1"/>
    </source>
</evidence>